<dbReference type="RefSeq" id="WP_184755424.1">
    <property type="nucleotide sequence ID" value="NZ_BAABEK010000125.1"/>
</dbReference>
<accession>A0A7W7RWJ5</accession>
<organism evidence="2 3">
    <name type="scientific">Streptosporangium album</name>
    <dbReference type="NCBI Taxonomy" id="47479"/>
    <lineage>
        <taxon>Bacteria</taxon>
        <taxon>Bacillati</taxon>
        <taxon>Actinomycetota</taxon>
        <taxon>Actinomycetes</taxon>
        <taxon>Streptosporangiales</taxon>
        <taxon>Streptosporangiaceae</taxon>
        <taxon>Streptosporangium</taxon>
    </lineage>
</organism>
<dbReference type="AlphaFoldDB" id="A0A7W7RWJ5"/>
<dbReference type="EMBL" id="JACHJU010000001">
    <property type="protein sequence ID" value="MBB4939437.1"/>
    <property type="molecule type" value="Genomic_DNA"/>
</dbReference>
<name>A0A7W7RWJ5_9ACTN</name>
<proteinExistence type="predicted"/>
<gene>
    <name evidence="2" type="ORF">FHR32_003742</name>
</gene>
<evidence type="ECO:0000256" key="1">
    <source>
        <dbReference type="SAM" id="MobiDB-lite"/>
    </source>
</evidence>
<comment type="caution">
    <text evidence="2">The sequence shown here is derived from an EMBL/GenBank/DDBJ whole genome shotgun (WGS) entry which is preliminary data.</text>
</comment>
<reference evidence="2 3" key="1">
    <citation type="submission" date="2020-08" db="EMBL/GenBank/DDBJ databases">
        <title>Sequencing the genomes of 1000 actinobacteria strains.</title>
        <authorList>
            <person name="Klenk H.-P."/>
        </authorList>
    </citation>
    <scope>NUCLEOTIDE SEQUENCE [LARGE SCALE GENOMIC DNA]</scope>
    <source>
        <strain evidence="2 3">DSM 43023</strain>
    </source>
</reference>
<feature type="region of interest" description="Disordered" evidence="1">
    <location>
        <begin position="1"/>
        <end position="33"/>
    </location>
</feature>
<protein>
    <submittedName>
        <fullName evidence="2">Uncharacterized protein</fullName>
    </submittedName>
</protein>
<keyword evidence="3" id="KW-1185">Reference proteome</keyword>
<evidence type="ECO:0000313" key="2">
    <source>
        <dbReference type="EMBL" id="MBB4939437.1"/>
    </source>
</evidence>
<sequence length="61" mass="6766">MTSRPPCRALGAPPAGWPFWPETPTKSQTHSRSKPMLRLRALISNGDLDAYWHHALGGVNE</sequence>
<evidence type="ECO:0000313" key="3">
    <source>
        <dbReference type="Proteomes" id="UP000534286"/>
    </source>
</evidence>
<dbReference type="Proteomes" id="UP000534286">
    <property type="component" value="Unassembled WGS sequence"/>
</dbReference>